<gene>
    <name evidence="1" type="ORF">DB30_03574</name>
</gene>
<evidence type="ECO:0000313" key="1">
    <source>
        <dbReference type="EMBL" id="KIG11518.1"/>
    </source>
</evidence>
<name>A0A0C1ZLA9_9BACT</name>
<dbReference type="AlphaFoldDB" id="A0A0C1ZLA9"/>
<proteinExistence type="predicted"/>
<evidence type="ECO:0000313" key="2">
    <source>
        <dbReference type="Proteomes" id="UP000031599"/>
    </source>
</evidence>
<dbReference type="RefSeq" id="WP_052559538.1">
    <property type="nucleotide sequence ID" value="NZ_JMCC02000280.1"/>
</dbReference>
<organism evidence="1 2">
    <name type="scientific">Enhygromyxa salina</name>
    <dbReference type="NCBI Taxonomy" id="215803"/>
    <lineage>
        <taxon>Bacteria</taxon>
        <taxon>Pseudomonadati</taxon>
        <taxon>Myxococcota</taxon>
        <taxon>Polyangia</taxon>
        <taxon>Nannocystales</taxon>
        <taxon>Nannocystaceae</taxon>
        <taxon>Enhygromyxa</taxon>
    </lineage>
</organism>
<accession>A0A0C1ZLA9</accession>
<protein>
    <submittedName>
        <fullName evidence="1">Uncharacterized protein</fullName>
    </submittedName>
</protein>
<dbReference type="EMBL" id="JMCC02000280">
    <property type="protein sequence ID" value="KIG11518.1"/>
    <property type="molecule type" value="Genomic_DNA"/>
</dbReference>
<sequence length="96" mass="10383">MAQTLIEVVSGIEEPTLRDLLRHVGEGGYDLELRPPPVDLGTLTRNPGLGPTVRQVLEVLDLLGPDPLELAQRGPVASRLDRPLSEFVPLSLRALG</sequence>
<comment type="caution">
    <text evidence="1">The sequence shown here is derived from an EMBL/GenBank/DDBJ whole genome shotgun (WGS) entry which is preliminary data.</text>
</comment>
<dbReference type="Proteomes" id="UP000031599">
    <property type="component" value="Unassembled WGS sequence"/>
</dbReference>
<reference evidence="1 2" key="1">
    <citation type="submission" date="2014-12" db="EMBL/GenBank/DDBJ databases">
        <title>Genome assembly of Enhygromyxa salina DSM 15201.</title>
        <authorList>
            <person name="Sharma G."/>
            <person name="Subramanian S."/>
        </authorList>
    </citation>
    <scope>NUCLEOTIDE SEQUENCE [LARGE SCALE GENOMIC DNA]</scope>
    <source>
        <strain evidence="1 2">DSM 15201</strain>
    </source>
</reference>